<evidence type="ECO:0000313" key="2">
    <source>
        <dbReference type="EMBL" id="KAF6176945.1"/>
    </source>
</evidence>
<reference evidence="2 3" key="1">
    <citation type="journal article" date="2020" name="IScience">
        <title>Genome Sequencing of the Endangered Kingdonia uniflora (Circaeasteraceae, Ranunculales) Reveals Potential Mechanisms of Evolutionary Specialization.</title>
        <authorList>
            <person name="Sun Y."/>
            <person name="Deng T."/>
            <person name="Zhang A."/>
            <person name="Moore M.J."/>
            <person name="Landis J.B."/>
            <person name="Lin N."/>
            <person name="Zhang H."/>
            <person name="Zhang X."/>
            <person name="Huang J."/>
            <person name="Zhang X."/>
            <person name="Sun H."/>
            <person name="Wang H."/>
        </authorList>
    </citation>
    <scope>NUCLEOTIDE SEQUENCE [LARGE SCALE GENOMIC DNA]</scope>
    <source>
        <strain evidence="2">TB1705</strain>
        <tissue evidence="2">Leaf</tissue>
    </source>
</reference>
<organism evidence="2 3">
    <name type="scientific">Kingdonia uniflora</name>
    <dbReference type="NCBI Taxonomy" id="39325"/>
    <lineage>
        <taxon>Eukaryota</taxon>
        <taxon>Viridiplantae</taxon>
        <taxon>Streptophyta</taxon>
        <taxon>Embryophyta</taxon>
        <taxon>Tracheophyta</taxon>
        <taxon>Spermatophyta</taxon>
        <taxon>Magnoliopsida</taxon>
        <taxon>Ranunculales</taxon>
        <taxon>Circaeasteraceae</taxon>
        <taxon>Kingdonia</taxon>
    </lineage>
</organism>
<evidence type="ECO:0000256" key="1">
    <source>
        <dbReference type="SAM" id="Coils"/>
    </source>
</evidence>
<evidence type="ECO:0000313" key="3">
    <source>
        <dbReference type="Proteomes" id="UP000541444"/>
    </source>
</evidence>
<name>A0A7J7PBW9_9MAGN</name>
<dbReference type="EMBL" id="JACGCM010000012">
    <property type="protein sequence ID" value="KAF6176945.1"/>
    <property type="molecule type" value="Genomic_DNA"/>
</dbReference>
<gene>
    <name evidence="2" type="ORF">GIB67_027745</name>
</gene>
<comment type="caution">
    <text evidence="2">The sequence shown here is derived from an EMBL/GenBank/DDBJ whole genome shotgun (WGS) entry which is preliminary data.</text>
</comment>
<proteinExistence type="predicted"/>
<feature type="coiled-coil region" evidence="1">
    <location>
        <begin position="324"/>
        <end position="351"/>
    </location>
</feature>
<sequence length="460" mass="52624">MSKMAARLMKGIYLGVEEEIAELKRKKVKLERNIARLKFDSSKEGKRLEPLKASQVVEVNKLQAEARVDLENAADEPDKLGHHLMSKRYSEDEVDVIRVDTYVEEEEDEETEDVVVGVVDGLDGVTPQTVRDNQWDDNERPELENEKGLKDIHLRIKDLEVELAKERDTSVSMLSSQAEVQVELESGRLRKNDVRQCNQEFVEEFDRMREANEDREDQHVKMHFKFVEAIQTAIALERSEEGLNRSVAGLKNDLAKKAHDQGQIRSDLANRKSELRRLKKKLVDKDNDLKGARDDQSGSDVAAEQLTTTFSSKDMEFRMLQHKCNKLNVSVDQLKTELVQANLRVKNTEAGERLKKNKNDARVSLVLGDVISLSARIWDREGDVARIQGHVQKGNKKLRECEKKLDAIISSEQGLGRTIIGKYILILQKDELLRKTLNVERLSREIKIVRAQIVDLEATN</sequence>
<protein>
    <submittedName>
        <fullName evidence="2">Uncharacterized protein</fullName>
    </submittedName>
</protein>
<keyword evidence="3" id="KW-1185">Reference proteome</keyword>
<feature type="coiled-coil region" evidence="1">
    <location>
        <begin position="13"/>
        <end position="40"/>
    </location>
</feature>
<feature type="coiled-coil region" evidence="1">
    <location>
        <begin position="265"/>
        <end position="295"/>
    </location>
</feature>
<keyword evidence="1" id="KW-0175">Coiled coil</keyword>
<dbReference type="AlphaFoldDB" id="A0A7J7PBW9"/>
<dbReference type="Proteomes" id="UP000541444">
    <property type="component" value="Unassembled WGS sequence"/>
</dbReference>
<accession>A0A7J7PBW9</accession>